<feature type="domain" description="Csd3-like second N-terminal" evidence="9">
    <location>
        <begin position="155"/>
        <end position="272"/>
    </location>
</feature>
<reference evidence="10" key="1">
    <citation type="submission" date="2018-06" db="EMBL/GenBank/DDBJ databases">
        <authorList>
            <person name="Zhirakovskaya E."/>
        </authorList>
    </citation>
    <scope>NUCLEOTIDE SEQUENCE</scope>
</reference>
<keyword evidence="4" id="KW-0479">Metal-binding</keyword>
<keyword evidence="5" id="KW-0378">Hydrolase</keyword>
<name>A0A3B0UG39_9ZZZZ</name>
<dbReference type="InterPro" id="IPR016047">
    <property type="entry name" value="M23ase_b-sheet_dom"/>
</dbReference>
<keyword evidence="7" id="KW-0482">Metalloprotease</keyword>
<evidence type="ECO:0000256" key="5">
    <source>
        <dbReference type="ARBA" id="ARBA00022801"/>
    </source>
</evidence>
<dbReference type="PANTHER" id="PTHR21666">
    <property type="entry name" value="PEPTIDASE-RELATED"/>
    <property type="match status" value="1"/>
</dbReference>
<comment type="subcellular location">
    <subcellularLocation>
        <location evidence="2">Cell envelope</location>
    </subcellularLocation>
</comment>
<evidence type="ECO:0000256" key="2">
    <source>
        <dbReference type="ARBA" id="ARBA00004196"/>
    </source>
</evidence>
<evidence type="ECO:0000256" key="6">
    <source>
        <dbReference type="ARBA" id="ARBA00022833"/>
    </source>
</evidence>
<dbReference type="EMBL" id="UOES01000594">
    <property type="protein sequence ID" value="VAW29568.1"/>
    <property type="molecule type" value="Genomic_DNA"/>
</dbReference>
<dbReference type="AlphaFoldDB" id="A0A3B0UG39"/>
<dbReference type="InterPro" id="IPR050570">
    <property type="entry name" value="Cell_wall_metabolism_enzyme"/>
</dbReference>
<dbReference type="SUPFAM" id="SSF51261">
    <property type="entry name" value="Duplicated hybrid motif"/>
    <property type="match status" value="1"/>
</dbReference>
<dbReference type="GO" id="GO:0004222">
    <property type="term" value="F:metalloendopeptidase activity"/>
    <property type="evidence" value="ECO:0007669"/>
    <property type="project" value="TreeGrafter"/>
</dbReference>
<evidence type="ECO:0000259" key="8">
    <source>
        <dbReference type="Pfam" id="PF01551"/>
    </source>
</evidence>
<accession>A0A3B0UG39</accession>
<dbReference type="Gene3D" id="3.10.450.350">
    <property type="match status" value="1"/>
</dbReference>
<dbReference type="PANTHER" id="PTHR21666:SF288">
    <property type="entry name" value="CELL DIVISION PROTEIN YTFB"/>
    <property type="match status" value="1"/>
</dbReference>
<proteinExistence type="predicted"/>
<dbReference type="Pfam" id="PF19425">
    <property type="entry name" value="Csd3_N2"/>
    <property type="match status" value="1"/>
</dbReference>
<keyword evidence="6" id="KW-0862">Zinc</keyword>
<evidence type="ECO:0000256" key="3">
    <source>
        <dbReference type="ARBA" id="ARBA00022670"/>
    </source>
</evidence>
<dbReference type="InterPro" id="IPR011055">
    <property type="entry name" value="Dup_hybrid_motif"/>
</dbReference>
<feature type="domain" description="M23ase beta-sheet core" evidence="8">
    <location>
        <begin position="286"/>
        <end position="381"/>
    </location>
</feature>
<dbReference type="GO" id="GO:0046872">
    <property type="term" value="F:metal ion binding"/>
    <property type="evidence" value="ECO:0007669"/>
    <property type="project" value="UniProtKB-KW"/>
</dbReference>
<evidence type="ECO:0000256" key="1">
    <source>
        <dbReference type="ARBA" id="ARBA00001947"/>
    </source>
</evidence>
<dbReference type="InterPro" id="IPR045834">
    <property type="entry name" value="Csd3_N2"/>
</dbReference>
<comment type="cofactor">
    <cofactor evidence="1">
        <name>Zn(2+)</name>
        <dbReference type="ChEBI" id="CHEBI:29105"/>
    </cofactor>
</comment>
<sequence length="430" mass="48795">MKLFNKLVITAFIVILALTGYQLWVQQAHPVSVTSAKKKPQPVVEKYEPTIFYGMVIDSLEITRDKIKSRQHLSDILRPYNVSKEDIYTLSQSTKGVFDLRKLRVNKPYDLVYKPDSLPIAKALVYYHNDIDYVIFHLDDSIYTEKKSKKIIIKEQSTTGVISRSLSATISEMGLSPILTNELADVFAWQIDFFRLYPGDRFKVIYEEQLVEGKSIGITAIKAAVFEHNGYENYAYFYDQGTSVDYFDEEGKSLRKAFLKYPVQFSRISSRYSGNRYHPVLKRYKAHRGTDFAAPRGTPIRSVGEGTVVAAQYTKNNGNYVKIRHNSIYTTQYLHMSKIATGMKPGAHVKQGQTIGYVGATGLATGNHVCYRFWKGGYQVDALKVKLPSSEPIKEERMEDFIQVAASFRQQLDGITYPIEKVTASIGGAK</sequence>
<keyword evidence="3" id="KW-0645">Protease</keyword>
<dbReference type="CDD" id="cd12797">
    <property type="entry name" value="M23_peptidase"/>
    <property type="match status" value="1"/>
</dbReference>
<evidence type="ECO:0000313" key="10">
    <source>
        <dbReference type="EMBL" id="VAW29568.1"/>
    </source>
</evidence>
<dbReference type="GO" id="GO:0006508">
    <property type="term" value="P:proteolysis"/>
    <property type="evidence" value="ECO:0007669"/>
    <property type="project" value="UniProtKB-KW"/>
</dbReference>
<dbReference type="Gene3D" id="2.70.70.10">
    <property type="entry name" value="Glucose Permease (Domain IIA)"/>
    <property type="match status" value="1"/>
</dbReference>
<dbReference type="Pfam" id="PF01551">
    <property type="entry name" value="Peptidase_M23"/>
    <property type="match status" value="1"/>
</dbReference>
<organism evidence="10">
    <name type="scientific">hydrothermal vent metagenome</name>
    <dbReference type="NCBI Taxonomy" id="652676"/>
    <lineage>
        <taxon>unclassified sequences</taxon>
        <taxon>metagenomes</taxon>
        <taxon>ecological metagenomes</taxon>
    </lineage>
</organism>
<evidence type="ECO:0000259" key="9">
    <source>
        <dbReference type="Pfam" id="PF19425"/>
    </source>
</evidence>
<protein>
    <submittedName>
        <fullName evidence="10">Peptidase, M23/M37 family</fullName>
    </submittedName>
</protein>
<dbReference type="GO" id="GO:0030313">
    <property type="term" value="C:cell envelope"/>
    <property type="evidence" value="ECO:0007669"/>
    <property type="project" value="UniProtKB-SubCell"/>
</dbReference>
<gene>
    <name evidence="10" type="ORF">MNBD_BACTEROID06-10</name>
</gene>
<evidence type="ECO:0000256" key="7">
    <source>
        <dbReference type="ARBA" id="ARBA00023049"/>
    </source>
</evidence>
<evidence type="ECO:0000256" key="4">
    <source>
        <dbReference type="ARBA" id="ARBA00022723"/>
    </source>
</evidence>